<evidence type="ECO:0000313" key="2">
    <source>
        <dbReference type="EMBL" id="GGB78626.1"/>
    </source>
</evidence>
<organism evidence="2 3">
    <name type="scientific">Marinobacterium zhoushanense</name>
    <dbReference type="NCBI Taxonomy" id="1679163"/>
    <lineage>
        <taxon>Bacteria</taxon>
        <taxon>Pseudomonadati</taxon>
        <taxon>Pseudomonadota</taxon>
        <taxon>Gammaproteobacteria</taxon>
        <taxon>Oceanospirillales</taxon>
        <taxon>Oceanospirillaceae</taxon>
        <taxon>Marinobacterium</taxon>
    </lineage>
</organism>
<dbReference type="RefSeq" id="WP_188745088.1">
    <property type="nucleotide sequence ID" value="NZ_BMIJ01000001.1"/>
</dbReference>
<dbReference type="Proteomes" id="UP000629025">
    <property type="component" value="Unassembled WGS sequence"/>
</dbReference>
<evidence type="ECO:0000313" key="3">
    <source>
        <dbReference type="Proteomes" id="UP000629025"/>
    </source>
</evidence>
<feature type="chain" id="PRO_5046219053" description="Tripartite-type tricarboxylate transporter receptor subunit TctC" evidence="1">
    <location>
        <begin position="26"/>
        <end position="348"/>
    </location>
</feature>
<dbReference type="EMBL" id="BMIJ01000001">
    <property type="protein sequence ID" value="GGB78626.1"/>
    <property type="molecule type" value="Genomic_DNA"/>
</dbReference>
<keyword evidence="1" id="KW-0732">Signal</keyword>
<sequence>MKKILSGVGVALCTLTMATSMQAQAADSPIKGNIRVVIGSSSTGGDTYQASSIIADALSEKLGANFKVDAVGVTAAFRALERVSNGSTIMVFHDQAYLGNLYGQKGYDDPFEKYTVGQTFAINPGNAYLVAKNSPYKSVQDVIDAAGSGKTVRVAIQPGGVSEIGYTAMKNAVRLQYPGMEDNLAPLNTGSQSDKNQAMFDGLADVINGSVQANEQYTRLPADDQKAMSFLWLTAREGTVKQANPEGMGGTSRDDLMKFVAPMVSVPMDESKNFTFDKEFFFIYNKETDPKIIAAMDVALEEIFKEGKVQETMKKSFFIPDFLPSNESQQYLMNKRDQYAKIIESLKK</sequence>
<feature type="signal peptide" evidence="1">
    <location>
        <begin position="1"/>
        <end position="25"/>
    </location>
</feature>
<dbReference type="SUPFAM" id="SSF53850">
    <property type="entry name" value="Periplasmic binding protein-like II"/>
    <property type="match status" value="1"/>
</dbReference>
<reference evidence="3" key="1">
    <citation type="journal article" date="2019" name="Int. J. Syst. Evol. Microbiol.">
        <title>The Global Catalogue of Microorganisms (GCM) 10K type strain sequencing project: providing services to taxonomists for standard genome sequencing and annotation.</title>
        <authorList>
            <consortium name="The Broad Institute Genomics Platform"/>
            <consortium name="The Broad Institute Genome Sequencing Center for Infectious Disease"/>
            <person name="Wu L."/>
            <person name="Ma J."/>
        </authorList>
    </citation>
    <scope>NUCLEOTIDE SEQUENCE [LARGE SCALE GENOMIC DNA]</scope>
    <source>
        <strain evidence="3">CGMCC 1.15341</strain>
    </source>
</reference>
<keyword evidence="3" id="KW-1185">Reference proteome</keyword>
<accession>A0ABQ1JYL7</accession>
<name>A0ABQ1JYL7_9GAMM</name>
<comment type="caution">
    <text evidence="2">The sequence shown here is derived from an EMBL/GenBank/DDBJ whole genome shotgun (WGS) entry which is preliminary data.</text>
</comment>
<dbReference type="Gene3D" id="3.40.190.150">
    <property type="entry name" value="Bordetella uptake gene, domain 1"/>
    <property type="match status" value="1"/>
</dbReference>
<proteinExistence type="predicted"/>
<dbReference type="Gene3D" id="3.40.190.10">
    <property type="entry name" value="Periplasmic binding protein-like II"/>
    <property type="match status" value="1"/>
</dbReference>
<evidence type="ECO:0000256" key="1">
    <source>
        <dbReference type="SAM" id="SignalP"/>
    </source>
</evidence>
<protein>
    <recommendedName>
        <fullName evidence="4">Tripartite-type tricarboxylate transporter receptor subunit TctC</fullName>
    </recommendedName>
</protein>
<evidence type="ECO:0008006" key="4">
    <source>
        <dbReference type="Google" id="ProtNLM"/>
    </source>
</evidence>
<gene>
    <name evidence="2" type="ORF">GCM10011352_00270</name>
</gene>
<dbReference type="InterPro" id="IPR042100">
    <property type="entry name" value="Bug_dom1"/>
</dbReference>